<keyword evidence="1" id="KW-0175">Coiled coil</keyword>
<dbReference type="AlphaFoldDB" id="A0A9P9D9J1"/>
<comment type="caution">
    <text evidence="3">The sequence shown here is derived from an EMBL/GenBank/DDBJ whole genome shotgun (WGS) entry which is preliminary data.</text>
</comment>
<proteinExistence type="predicted"/>
<sequence>MAIPQTKFTSIDSSSGMPSPPNPTPVNDGQRHVDPVPEPDLAAVNNNLDPIAEDLNEAAENARFPDPPVQTPAFSPTPSVVGHIYKNRPFRGGSIGLSNVNARLRQLKIENRNLHGIICQDMDNCDHSHHSMTSTDDGGAIDAAHGTPNTNPRLSEYIVHSPDNDGVLNRKQGDKGGVAEKSYWAEEVMGDLERACMRLEQLAEDEALATGASAENLYLARLRNVIAAAERKHKATISKAE</sequence>
<reference evidence="3" key="1">
    <citation type="journal article" date="2021" name="Nat. Commun.">
        <title>Genetic determinants of endophytism in the Arabidopsis root mycobiome.</title>
        <authorList>
            <person name="Mesny F."/>
            <person name="Miyauchi S."/>
            <person name="Thiergart T."/>
            <person name="Pickel B."/>
            <person name="Atanasova L."/>
            <person name="Karlsson M."/>
            <person name="Huettel B."/>
            <person name="Barry K.W."/>
            <person name="Haridas S."/>
            <person name="Chen C."/>
            <person name="Bauer D."/>
            <person name="Andreopoulos W."/>
            <person name="Pangilinan J."/>
            <person name="LaButti K."/>
            <person name="Riley R."/>
            <person name="Lipzen A."/>
            <person name="Clum A."/>
            <person name="Drula E."/>
            <person name="Henrissat B."/>
            <person name="Kohler A."/>
            <person name="Grigoriev I.V."/>
            <person name="Martin F.M."/>
            <person name="Hacquard S."/>
        </authorList>
    </citation>
    <scope>NUCLEOTIDE SEQUENCE</scope>
    <source>
        <strain evidence="3">MPI-CAGE-CH-0243</strain>
    </source>
</reference>
<protein>
    <submittedName>
        <fullName evidence="3">Uncharacterized protein</fullName>
    </submittedName>
</protein>
<feature type="compositionally biased region" description="Polar residues" evidence="2">
    <location>
        <begin position="1"/>
        <end position="17"/>
    </location>
</feature>
<evidence type="ECO:0000256" key="1">
    <source>
        <dbReference type="SAM" id="Coils"/>
    </source>
</evidence>
<dbReference type="Proteomes" id="UP000700596">
    <property type="component" value="Unassembled WGS sequence"/>
</dbReference>
<dbReference type="OrthoDB" id="407617at2759"/>
<evidence type="ECO:0000256" key="2">
    <source>
        <dbReference type="SAM" id="MobiDB-lite"/>
    </source>
</evidence>
<evidence type="ECO:0000313" key="3">
    <source>
        <dbReference type="EMBL" id="KAH7115198.1"/>
    </source>
</evidence>
<evidence type="ECO:0000313" key="4">
    <source>
        <dbReference type="Proteomes" id="UP000700596"/>
    </source>
</evidence>
<gene>
    <name evidence="3" type="ORF">B0J11DRAFT_126862</name>
</gene>
<keyword evidence="4" id="KW-1185">Reference proteome</keyword>
<dbReference type="EMBL" id="JAGMWT010000016">
    <property type="protein sequence ID" value="KAH7115198.1"/>
    <property type="molecule type" value="Genomic_DNA"/>
</dbReference>
<feature type="region of interest" description="Disordered" evidence="2">
    <location>
        <begin position="1"/>
        <end position="42"/>
    </location>
</feature>
<feature type="coiled-coil region" evidence="1">
    <location>
        <begin position="185"/>
        <end position="239"/>
    </location>
</feature>
<organism evidence="3 4">
    <name type="scientific">Dendryphion nanum</name>
    <dbReference type="NCBI Taxonomy" id="256645"/>
    <lineage>
        <taxon>Eukaryota</taxon>
        <taxon>Fungi</taxon>
        <taxon>Dikarya</taxon>
        <taxon>Ascomycota</taxon>
        <taxon>Pezizomycotina</taxon>
        <taxon>Dothideomycetes</taxon>
        <taxon>Pleosporomycetidae</taxon>
        <taxon>Pleosporales</taxon>
        <taxon>Torulaceae</taxon>
        <taxon>Dendryphion</taxon>
    </lineage>
</organism>
<name>A0A9P9D9J1_9PLEO</name>
<accession>A0A9P9D9J1</accession>